<dbReference type="Proteomes" id="UP000183253">
    <property type="component" value="Unassembled WGS sequence"/>
</dbReference>
<keyword evidence="2" id="KW-0540">Nuclease</keyword>
<keyword evidence="3" id="KW-1185">Reference proteome</keyword>
<protein>
    <submittedName>
        <fullName evidence="2">3'-5' exonuclease</fullName>
    </submittedName>
</protein>
<evidence type="ECO:0000259" key="1">
    <source>
        <dbReference type="SMART" id="SM00474"/>
    </source>
</evidence>
<keyword evidence="2" id="KW-0269">Exonuclease</keyword>
<dbReference type="RefSeq" id="WP_010265697.1">
    <property type="nucleotide sequence ID" value="NZ_CAEG01000017.1"/>
</dbReference>
<dbReference type="SUPFAM" id="SSF53098">
    <property type="entry name" value="Ribonuclease H-like"/>
    <property type="match status" value="1"/>
</dbReference>
<keyword evidence="2" id="KW-0378">Hydrolase</keyword>
<dbReference type="STRING" id="1033731.SAMN05444145_109124"/>
<name>A0A1H4F9D1_9BACT</name>
<proteinExistence type="predicted"/>
<reference evidence="2 3" key="1">
    <citation type="submission" date="2016-10" db="EMBL/GenBank/DDBJ databases">
        <authorList>
            <person name="de Groot N.N."/>
        </authorList>
    </citation>
    <scope>NUCLEOTIDE SEQUENCE [LARGE SCALE GENOMIC DNA]</scope>
    <source>
        <strain evidence="2 3">DSM 25383</strain>
    </source>
</reference>
<dbReference type="GO" id="GO:0003676">
    <property type="term" value="F:nucleic acid binding"/>
    <property type="evidence" value="ECO:0007669"/>
    <property type="project" value="InterPro"/>
</dbReference>
<dbReference type="AlphaFoldDB" id="A0A1H4F9D1"/>
<dbReference type="PANTHER" id="PTHR47765:SF2">
    <property type="entry name" value="EXONUCLEASE MUT-7 HOMOLOG"/>
    <property type="match status" value="1"/>
</dbReference>
<dbReference type="GO" id="GO:0006139">
    <property type="term" value="P:nucleobase-containing compound metabolic process"/>
    <property type="evidence" value="ECO:0007669"/>
    <property type="project" value="InterPro"/>
</dbReference>
<dbReference type="InterPro" id="IPR036397">
    <property type="entry name" value="RNaseH_sf"/>
</dbReference>
<dbReference type="InterPro" id="IPR052408">
    <property type="entry name" value="Exonuclease_MUT-7-like"/>
</dbReference>
<dbReference type="GO" id="GO:0008408">
    <property type="term" value="F:3'-5' exonuclease activity"/>
    <property type="evidence" value="ECO:0007669"/>
    <property type="project" value="InterPro"/>
</dbReference>
<dbReference type="Gene3D" id="3.30.420.10">
    <property type="entry name" value="Ribonuclease H-like superfamily/Ribonuclease H"/>
    <property type="match status" value="1"/>
</dbReference>
<dbReference type="InterPro" id="IPR002562">
    <property type="entry name" value="3'-5'_exonuclease_dom"/>
</dbReference>
<dbReference type="SMART" id="SM00474">
    <property type="entry name" value="35EXOc"/>
    <property type="match status" value="1"/>
</dbReference>
<gene>
    <name evidence="2" type="ORF">SAMN05444145_109124</name>
</gene>
<evidence type="ECO:0000313" key="2">
    <source>
        <dbReference type="EMBL" id="SEA93889.1"/>
    </source>
</evidence>
<dbReference type="OrthoDB" id="9793333at2"/>
<sequence>MTTVNNFINKISNEQTALLPAVEFRGKILLVEQERDIAEACKQLAQQPQIGFDTETRPSFRPGVTFRVSLLQLSTPTVCYLFRLNKIPLAKPILQLLENKEVLKIGADVAGDLRSLRQIRHFRDGGFVDLQTIAPQWGIEEKSLRKLSAIVLGQRVSKAQRLSNWEAATLTDKQQLYAATDAWVCTRIYEQLLRTPKKPIRK</sequence>
<dbReference type="EMBL" id="FNRI01000009">
    <property type="protein sequence ID" value="SEA93889.1"/>
    <property type="molecule type" value="Genomic_DNA"/>
</dbReference>
<dbReference type="InterPro" id="IPR012337">
    <property type="entry name" value="RNaseH-like_sf"/>
</dbReference>
<dbReference type="Pfam" id="PF01612">
    <property type="entry name" value="DNA_pol_A_exo1"/>
    <property type="match status" value="1"/>
</dbReference>
<feature type="domain" description="3'-5' exonuclease" evidence="1">
    <location>
        <begin position="28"/>
        <end position="197"/>
    </location>
</feature>
<evidence type="ECO:0000313" key="3">
    <source>
        <dbReference type="Proteomes" id="UP000183253"/>
    </source>
</evidence>
<accession>A0A1H4F9D1</accession>
<organism evidence="2 3">
    <name type="scientific">Alistipes timonensis JC136</name>
    <dbReference type="NCBI Taxonomy" id="1033731"/>
    <lineage>
        <taxon>Bacteria</taxon>
        <taxon>Pseudomonadati</taxon>
        <taxon>Bacteroidota</taxon>
        <taxon>Bacteroidia</taxon>
        <taxon>Bacteroidales</taxon>
        <taxon>Rikenellaceae</taxon>
        <taxon>Alistipes</taxon>
    </lineage>
</organism>
<dbReference type="PANTHER" id="PTHR47765">
    <property type="entry name" value="3'-5' EXONUCLEASE DOMAIN-CONTAINING PROTEIN"/>
    <property type="match status" value="1"/>
</dbReference>
<dbReference type="CDD" id="cd06141">
    <property type="entry name" value="WRN_exo"/>
    <property type="match status" value="1"/>
</dbReference>